<dbReference type="Proteomes" id="UP001633002">
    <property type="component" value="Unassembled WGS sequence"/>
</dbReference>
<evidence type="ECO:0000313" key="3">
    <source>
        <dbReference type="Proteomes" id="UP001633002"/>
    </source>
</evidence>
<evidence type="ECO:0000313" key="2">
    <source>
        <dbReference type="EMBL" id="KAL3688083.1"/>
    </source>
</evidence>
<evidence type="ECO:0008006" key="4">
    <source>
        <dbReference type="Google" id="ProtNLM"/>
    </source>
</evidence>
<evidence type="ECO:0000256" key="1">
    <source>
        <dbReference type="SAM" id="MobiDB-lite"/>
    </source>
</evidence>
<protein>
    <recommendedName>
        <fullName evidence="4">Reverse transcriptase RNase H-like domain-containing protein</fullName>
    </recommendedName>
</protein>
<dbReference type="AlphaFoldDB" id="A0ABD3H995"/>
<sequence>MASTSSIGTAGTTNGAGSTGRAGTVGIAAAAVGPGASGVVEAVGVDAAGPAVPSGASTPPTVAPGVVPPAPDIIGVLQTLATLIRQQSAGEMRSTKAMESCVQKMERFAGREVSRYLLEYRHAVQFLTVCVNHERNRRSLRGMDILEPSMAPYSRWFTIPKKNGSLRFIQDLQPTNSVIIRNVGTWPVIDDVGCVVEEKDETLDDTGCRKFVSDHNRDVGKILNRLREVHLTLSGEKSRFGVPEILVDDETGVRFVTRFGAKILAGRRRDYPQMKRELWGVYTALRTDRDFLIAASVLMETECLPQLGMITICSTPYIMMLRWIAYIRSFNPELKHIAKKENVVAKMLSRSQYEKEEEMLQVAEEEDRREALCQVSISKILPFRGDLFSGKLRDSGLYLRVHWRSVKTGVMLSSRRYA</sequence>
<dbReference type="InterPro" id="IPR043502">
    <property type="entry name" value="DNA/RNA_pol_sf"/>
</dbReference>
<proteinExistence type="predicted"/>
<keyword evidence="3" id="KW-1185">Reference proteome</keyword>
<accession>A0ABD3H995</accession>
<comment type="caution">
    <text evidence="2">The sequence shown here is derived from an EMBL/GenBank/DDBJ whole genome shotgun (WGS) entry which is preliminary data.</text>
</comment>
<name>A0ABD3H995_9MARC</name>
<dbReference type="SUPFAM" id="SSF56672">
    <property type="entry name" value="DNA/RNA polymerases"/>
    <property type="match status" value="1"/>
</dbReference>
<feature type="region of interest" description="Disordered" evidence="1">
    <location>
        <begin position="1"/>
        <end position="20"/>
    </location>
</feature>
<gene>
    <name evidence="2" type="ORF">R1sor_014392</name>
</gene>
<organism evidence="2 3">
    <name type="scientific">Riccia sorocarpa</name>
    <dbReference type="NCBI Taxonomy" id="122646"/>
    <lineage>
        <taxon>Eukaryota</taxon>
        <taxon>Viridiplantae</taxon>
        <taxon>Streptophyta</taxon>
        <taxon>Embryophyta</taxon>
        <taxon>Marchantiophyta</taxon>
        <taxon>Marchantiopsida</taxon>
        <taxon>Marchantiidae</taxon>
        <taxon>Marchantiales</taxon>
        <taxon>Ricciaceae</taxon>
        <taxon>Riccia</taxon>
    </lineage>
</organism>
<dbReference type="EMBL" id="JBJQOH010000004">
    <property type="protein sequence ID" value="KAL3688083.1"/>
    <property type="molecule type" value="Genomic_DNA"/>
</dbReference>
<reference evidence="2 3" key="1">
    <citation type="submission" date="2024-09" db="EMBL/GenBank/DDBJ databases">
        <title>Chromosome-scale assembly of Riccia sorocarpa.</title>
        <authorList>
            <person name="Paukszto L."/>
        </authorList>
    </citation>
    <scope>NUCLEOTIDE SEQUENCE [LARGE SCALE GENOMIC DNA]</scope>
    <source>
        <strain evidence="2">LP-2024</strain>
        <tissue evidence="2">Aerial parts of the thallus</tissue>
    </source>
</reference>